<organism evidence="1 2">
    <name type="scientific">Irpex rosettiformis</name>
    <dbReference type="NCBI Taxonomy" id="378272"/>
    <lineage>
        <taxon>Eukaryota</taxon>
        <taxon>Fungi</taxon>
        <taxon>Dikarya</taxon>
        <taxon>Basidiomycota</taxon>
        <taxon>Agaricomycotina</taxon>
        <taxon>Agaricomycetes</taxon>
        <taxon>Polyporales</taxon>
        <taxon>Irpicaceae</taxon>
        <taxon>Irpex</taxon>
    </lineage>
</organism>
<evidence type="ECO:0000313" key="1">
    <source>
        <dbReference type="EMBL" id="KAI0091778.1"/>
    </source>
</evidence>
<keyword evidence="2" id="KW-1185">Reference proteome</keyword>
<gene>
    <name evidence="1" type="ORF">BDY19DRAFT_645821</name>
</gene>
<protein>
    <submittedName>
        <fullName evidence="1">Uncharacterized protein</fullName>
    </submittedName>
</protein>
<reference evidence="1" key="1">
    <citation type="journal article" date="2021" name="Environ. Microbiol.">
        <title>Gene family expansions and transcriptome signatures uncover fungal adaptations to wood decay.</title>
        <authorList>
            <person name="Hage H."/>
            <person name="Miyauchi S."/>
            <person name="Viragh M."/>
            <person name="Drula E."/>
            <person name="Min B."/>
            <person name="Chaduli D."/>
            <person name="Navarro D."/>
            <person name="Favel A."/>
            <person name="Norest M."/>
            <person name="Lesage-Meessen L."/>
            <person name="Balint B."/>
            <person name="Merenyi Z."/>
            <person name="de Eugenio L."/>
            <person name="Morin E."/>
            <person name="Martinez A.T."/>
            <person name="Baldrian P."/>
            <person name="Stursova M."/>
            <person name="Martinez M.J."/>
            <person name="Novotny C."/>
            <person name="Magnuson J.K."/>
            <person name="Spatafora J.W."/>
            <person name="Maurice S."/>
            <person name="Pangilinan J."/>
            <person name="Andreopoulos W."/>
            <person name="LaButti K."/>
            <person name="Hundley H."/>
            <person name="Na H."/>
            <person name="Kuo A."/>
            <person name="Barry K."/>
            <person name="Lipzen A."/>
            <person name="Henrissat B."/>
            <person name="Riley R."/>
            <person name="Ahrendt S."/>
            <person name="Nagy L.G."/>
            <person name="Grigoriev I.V."/>
            <person name="Martin F."/>
            <person name="Rosso M.N."/>
        </authorList>
    </citation>
    <scope>NUCLEOTIDE SEQUENCE</scope>
    <source>
        <strain evidence="1">CBS 384.51</strain>
    </source>
</reference>
<dbReference type="EMBL" id="MU274905">
    <property type="protein sequence ID" value="KAI0091778.1"/>
    <property type="molecule type" value="Genomic_DNA"/>
</dbReference>
<name>A0ACB8UC15_9APHY</name>
<proteinExistence type="predicted"/>
<sequence>MEGIDTNWCLGCDSHYSTTEAEPYCSAECLRKHQQEAGPSYITSPYRTSVPPSPQPIPVHHQNPRRRHYLSHTPSSSSFRSESFSELDLNTSYRPSPSYPYAASPSHNSLASHHSSGSGSQTHAWVGQGAKGIPAWAATIPYGQSPEEPSSSAISSPRHSRRSSTSSSLTPPSRPRTRASMNSSTHSGSQFLRPAALDLSARKPAPPRLDRQSNISHIEHTTCRGTSVVSVSSPPTPTLHSKSMATVTPYTSLPSLARSAASVSVTSIVTPGSLLHAGSRPVTPPESEHGDYADEFSVVDEVAEKRKEEESAVARVEGQKKNKAAGLFSNLAQHIKAWAASNEFADSQVGVYSRQRTVSQQSQAPRNKTFAPSHPQQHTVRECAPRQAQETTRPSFLSRKPKERVSYLDDDELAYGFSGQGVTQSKVRVGRGLVDYKKVVLSEEQELDGRDGMVAWRREYKPAKEKCPPLQVVPFSLYGRL</sequence>
<accession>A0ACB8UC15</accession>
<comment type="caution">
    <text evidence="1">The sequence shown here is derived from an EMBL/GenBank/DDBJ whole genome shotgun (WGS) entry which is preliminary data.</text>
</comment>
<evidence type="ECO:0000313" key="2">
    <source>
        <dbReference type="Proteomes" id="UP001055072"/>
    </source>
</evidence>
<dbReference type="Proteomes" id="UP001055072">
    <property type="component" value="Unassembled WGS sequence"/>
</dbReference>